<accession>A0A0R1KFW1</accession>
<dbReference type="PROSITE" id="PS50943">
    <property type="entry name" value="HTH_CROC1"/>
    <property type="match status" value="1"/>
</dbReference>
<dbReference type="PANTHER" id="PTHR40661:SF1">
    <property type="entry name" value="HTH CRO_C1-TYPE DOMAIN-CONTAINING PROTEIN"/>
    <property type="match status" value="1"/>
</dbReference>
<dbReference type="InterPro" id="IPR039418">
    <property type="entry name" value="LexA-like"/>
</dbReference>
<dbReference type="InterPro" id="IPR001387">
    <property type="entry name" value="Cro/C1-type_HTH"/>
</dbReference>
<dbReference type="InterPro" id="IPR015927">
    <property type="entry name" value="Peptidase_S24_S26A/B/C"/>
</dbReference>
<evidence type="ECO:0000256" key="3">
    <source>
        <dbReference type="ARBA" id="ARBA00023163"/>
    </source>
</evidence>
<evidence type="ECO:0000256" key="2">
    <source>
        <dbReference type="ARBA" id="ARBA00023125"/>
    </source>
</evidence>
<dbReference type="EMBL" id="AZDZ01000022">
    <property type="protein sequence ID" value="KRK78786.1"/>
    <property type="molecule type" value="Genomic_DNA"/>
</dbReference>
<dbReference type="STRING" id="1423775.FD03_GL002569"/>
<feature type="domain" description="HTH cro/C1-type" evidence="4">
    <location>
        <begin position="1"/>
        <end position="38"/>
    </location>
</feature>
<dbReference type="eggNOG" id="COG1974">
    <property type="taxonomic scope" value="Bacteria"/>
</dbReference>
<dbReference type="InterPro" id="IPR036286">
    <property type="entry name" value="LexA/Signal_pep-like_sf"/>
</dbReference>
<organism evidence="5 6">
    <name type="scientific">Companilactobacillus nodensis DSM 19682 = JCM 14932 = NBRC 107160</name>
    <dbReference type="NCBI Taxonomy" id="1423775"/>
    <lineage>
        <taxon>Bacteria</taxon>
        <taxon>Bacillati</taxon>
        <taxon>Bacillota</taxon>
        <taxon>Bacilli</taxon>
        <taxon>Lactobacillales</taxon>
        <taxon>Lactobacillaceae</taxon>
        <taxon>Companilactobacillus</taxon>
    </lineage>
</organism>
<keyword evidence="2" id="KW-0238">DNA-binding</keyword>
<proteinExistence type="predicted"/>
<keyword evidence="1" id="KW-0805">Transcription regulation</keyword>
<comment type="caution">
    <text evidence="5">The sequence shown here is derived from an EMBL/GenBank/DDBJ whole genome shotgun (WGS) entry which is preliminary data.</text>
</comment>
<dbReference type="Gene3D" id="1.10.260.40">
    <property type="entry name" value="lambda repressor-like DNA-binding domains"/>
    <property type="match status" value="1"/>
</dbReference>
<dbReference type="CDD" id="cd06529">
    <property type="entry name" value="S24_LexA-like"/>
    <property type="match status" value="1"/>
</dbReference>
<gene>
    <name evidence="5" type="ORF">FD03_GL002569</name>
</gene>
<sequence length="197" mass="22296">MTGVAKSSLSRYENKSRQFPLDQVSNFSKALSLSPEFVLGFNDNEDEIDNNSISKSNNYNYFDTGISAGMLMEVDPFTKDDVQQITLSDVIMGKYAGDQDIIVSHVNGESMNRILPDKSLIAIKKFHTIDDLRDGDIVVFQDGGDMSVKRFYFDDNSRIVTFSPDSYDSSFRPINYRYEDFGNVRIVGKVVVYTVEI</sequence>
<keyword evidence="6" id="KW-1185">Reference proteome</keyword>
<dbReference type="GO" id="GO:0003677">
    <property type="term" value="F:DNA binding"/>
    <property type="evidence" value="ECO:0007669"/>
    <property type="project" value="UniProtKB-KW"/>
</dbReference>
<evidence type="ECO:0000313" key="6">
    <source>
        <dbReference type="Proteomes" id="UP000051248"/>
    </source>
</evidence>
<dbReference type="InterPro" id="IPR010982">
    <property type="entry name" value="Lambda_DNA-bd_dom_sf"/>
</dbReference>
<dbReference type="Pfam" id="PF00717">
    <property type="entry name" value="Peptidase_S24"/>
    <property type="match status" value="1"/>
</dbReference>
<dbReference type="AlphaFoldDB" id="A0A0R1KFW1"/>
<reference evidence="5 6" key="1">
    <citation type="journal article" date="2015" name="Genome Announc.">
        <title>Expanding the biotechnology potential of lactobacilli through comparative genomics of 213 strains and associated genera.</title>
        <authorList>
            <person name="Sun Z."/>
            <person name="Harris H.M."/>
            <person name="McCann A."/>
            <person name="Guo C."/>
            <person name="Argimon S."/>
            <person name="Zhang W."/>
            <person name="Yang X."/>
            <person name="Jeffery I.B."/>
            <person name="Cooney J.C."/>
            <person name="Kagawa T.F."/>
            <person name="Liu W."/>
            <person name="Song Y."/>
            <person name="Salvetti E."/>
            <person name="Wrobel A."/>
            <person name="Rasinkangas P."/>
            <person name="Parkhill J."/>
            <person name="Rea M.C."/>
            <person name="O'Sullivan O."/>
            <person name="Ritari J."/>
            <person name="Douillard F.P."/>
            <person name="Paul Ross R."/>
            <person name="Yang R."/>
            <person name="Briner A.E."/>
            <person name="Felis G.E."/>
            <person name="de Vos W.M."/>
            <person name="Barrangou R."/>
            <person name="Klaenhammer T.R."/>
            <person name="Caufield P.W."/>
            <person name="Cui Y."/>
            <person name="Zhang H."/>
            <person name="O'Toole P.W."/>
        </authorList>
    </citation>
    <scope>NUCLEOTIDE SEQUENCE [LARGE SCALE GENOMIC DNA]</scope>
    <source>
        <strain evidence="5 6">DSM 19682</strain>
    </source>
</reference>
<evidence type="ECO:0000313" key="5">
    <source>
        <dbReference type="EMBL" id="KRK78786.1"/>
    </source>
</evidence>
<name>A0A0R1KFW1_9LACO</name>
<evidence type="ECO:0000259" key="4">
    <source>
        <dbReference type="PROSITE" id="PS50943"/>
    </source>
</evidence>
<protein>
    <submittedName>
        <fullName evidence="5">CI-like repressor</fullName>
    </submittedName>
</protein>
<dbReference type="Gene3D" id="2.10.109.10">
    <property type="entry name" value="Umud Fragment, subunit A"/>
    <property type="match status" value="1"/>
</dbReference>
<dbReference type="PATRIC" id="fig|1423775.4.peg.2613"/>
<dbReference type="PANTHER" id="PTHR40661">
    <property type="match status" value="1"/>
</dbReference>
<evidence type="ECO:0000256" key="1">
    <source>
        <dbReference type="ARBA" id="ARBA00023015"/>
    </source>
</evidence>
<dbReference type="CDD" id="cd00093">
    <property type="entry name" value="HTH_XRE"/>
    <property type="match status" value="1"/>
</dbReference>
<dbReference type="SUPFAM" id="SSF51306">
    <property type="entry name" value="LexA/Signal peptidase"/>
    <property type="match status" value="1"/>
</dbReference>
<dbReference type="Proteomes" id="UP000051248">
    <property type="component" value="Unassembled WGS sequence"/>
</dbReference>
<keyword evidence="3" id="KW-0804">Transcription</keyword>